<keyword evidence="6 8" id="KW-1133">Transmembrane helix</keyword>
<sequence>MSEGQNNRETPKAPLPEGTIPVGIGLLISGLAAYIFFKVGQLALGKEGFKPIVALWFTSFALIPGFFMPVEQELGRALAHRRALHQGGRPVVRRMLMLTCGIAALLTAVALGASQWLTNDMFEGYGIVTVALILGFCAYAPMHVARGIASGSGRFTAYGIIMGVDGLMRTGTCILLWALGVTSVGAYALAVALSPLAAVLVVAARGDIRTDDGPPASFSEVTPNLGWLILGSIMGAALVNAGPLGVDILAHSDDAARVTAFGNGVLLSRIPLFLFQAVQAALLPRLARLAAKGDLAEFKHGLSLLLKIVIAVAVLGTVGSFLVGPPILDIMYDGGLDRRTLTLLALASGLYMLALAVAQAVIALQGHKYVAIGWLSAMVSFLVVTAISSNDLFLRVELGLVAGSTAALIVFSYALRARMQAGAIPDAESMIDGILDNPLES</sequence>
<evidence type="ECO:0000256" key="6">
    <source>
        <dbReference type="ARBA" id="ARBA00022989"/>
    </source>
</evidence>
<dbReference type="EMBL" id="CAFBPC010000030">
    <property type="protein sequence ID" value="CAB4999392.1"/>
    <property type="molecule type" value="Genomic_DNA"/>
</dbReference>
<feature type="transmembrane region" description="Helical" evidence="8">
    <location>
        <begin position="393"/>
        <end position="415"/>
    </location>
</feature>
<evidence type="ECO:0000256" key="3">
    <source>
        <dbReference type="ARBA" id="ARBA00022692"/>
    </source>
</evidence>
<keyword evidence="7 8" id="KW-0472">Membrane</keyword>
<feature type="transmembrane region" description="Helical" evidence="8">
    <location>
        <begin position="91"/>
        <end position="113"/>
    </location>
</feature>
<gene>
    <name evidence="9" type="ORF">UFOPK4057_00211</name>
</gene>
<protein>
    <submittedName>
        <fullName evidence="9">Unannotated protein</fullName>
    </submittedName>
</protein>
<evidence type="ECO:0000256" key="8">
    <source>
        <dbReference type="SAM" id="Phobius"/>
    </source>
</evidence>
<proteinExistence type="predicted"/>
<organism evidence="9">
    <name type="scientific">freshwater metagenome</name>
    <dbReference type="NCBI Taxonomy" id="449393"/>
    <lineage>
        <taxon>unclassified sequences</taxon>
        <taxon>metagenomes</taxon>
        <taxon>ecological metagenomes</taxon>
    </lineage>
</organism>
<dbReference type="GO" id="GO:0009252">
    <property type="term" value="P:peptidoglycan biosynthetic process"/>
    <property type="evidence" value="ECO:0007669"/>
    <property type="project" value="UniProtKB-KW"/>
</dbReference>
<dbReference type="AlphaFoldDB" id="A0A6J7P982"/>
<comment type="subcellular location">
    <subcellularLocation>
        <location evidence="1">Cell membrane</location>
        <topology evidence="1">Multi-pass membrane protein</topology>
    </subcellularLocation>
</comment>
<evidence type="ECO:0000256" key="5">
    <source>
        <dbReference type="ARBA" id="ARBA00022984"/>
    </source>
</evidence>
<keyword evidence="5" id="KW-0573">Peptidoglycan synthesis</keyword>
<dbReference type="Pfam" id="PF03023">
    <property type="entry name" value="MurJ"/>
    <property type="match status" value="1"/>
</dbReference>
<keyword evidence="2" id="KW-1003">Cell membrane</keyword>
<dbReference type="PANTHER" id="PTHR30250">
    <property type="entry name" value="PST FAMILY PREDICTED COLANIC ACID TRANSPORTER"/>
    <property type="match status" value="1"/>
</dbReference>
<accession>A0A6J7P982</accession>
<dbReference type="InterPro" id="IPR004268">
    <property type="entry name" value="MurJ"/>
</dbReference>
<feature type="transmembrane region" description="Helical" evidence="8">
    <location>
        <begin position="304"/>
        <end position="323"/>
    </location>
</feature>
<feature type="transmembrane region" description="Helical" evidence="8">
    <location>
        <begin position="20"/>
        <end position="37"/>
    </location>
</feature>
<feature type="transmembrane region" description="Helical" evidence="8">
    <location>
        <begin position="266"/>
        <end position="283"/>
    </location>
</feature>
<evidence type="ECO:0000256" key="2">
    <source>
        <dbReference type="ARBA" id="ARBA00022475"/>
    </source>
</evidence>
<name>A0A6J7P982_9ZZZZ</name>
<keyword evidence="4" id="KW-0133">Cell shape</keyword>
<feature type="transmembrane region" description="Helical" evidence="8">
    <location>
        <begin position="157"/>
        <end position="178"/>
    </location>
</feature>
<feature type="transmembrane region" description="Helical" evidence="8">
    <location>
        <begin position="49"/>
        <end position="70"/>
    </location>
</feature>
<keyword evidence="3 8" id="KW-0812">Transmembrane</keyword>
<evidence type="ECO:0000256" key="7">
    <source>
        <dbReference type="ARBA" id="ARBA00023136"/>
    </source>
</evidence>
<evidence type="ECO:0000313" key="9">
    <source>
        <dbReference type="EMBL" id="CAB4999392.1"/>
    </source>
</evidence>
<evidence type="ECO:0000256" key="4">
    <source>
        <dbReference type="ARBA" id="ARBA00022960"/>
    </source>
</evidence>
<feature type="transmembrane region" description="Helical" evidence="8">
    <location>
        <begin position="125"/>
        <end position="145"/>
    </location>
</feature>
<dbReference type="GO" id="GO:0005886">
    <property type="term" value="C:plasma membrane"/>
    <property type="evidence" value="ECO:0007669"/>
    <property type="project" value="UniProtKB-SubCell"/>
</dbReference>
<feature type="transmembrane region" description="Helical" evidence="8">
    <location>
        <begin position="369"/>
        <end position="387"/>
    </location>
</feature>
<evidence type="ECO:0000256" key="1">
    <source>
        <dbReference type="ARBA" id="ARBA00004651"/>
    </source>
</evidence>
<dbReference type="GO" id="GO:0008360">
    <property type="term" value="P:regulation of cell shape"/>
    <property type="evidence" value="ECO:0007669"/>
    <property type="project" value="UniProtKB-KW"/>
</dbReference>
<dbReference type="PANTHER" id="PTHR30250:SF11">
    <property type="entry name" value="O-ANTIGEN TRANSPORTER-RELATED"/>
    <property type="match status" value="1"/>
</dbReference>
<dbReference type="InterPro" id="IPR050833">
    <property type="entry name" value="Poly_Biosynth_Transport"/>
</dbReference>
<feature type="transmembrane region" description="Helical" evidence="8">
    <location>
        <begin position="225"/>
        <end position="246"/>
    </location>
</feature>
<feature type="transmembrane region" description="Helical" evidence="8">
    <location>
        <begin position="343"/>
        <end position="362"/>
    </location>
</feature>
<reference evidence="9" key="1">
    <citation type="submission" date="2020-05" db="EMBL/GenBank/DDBJ databases">
        <authorList>
            <person name="Chiriac C."/>
            <person name="Salcher M."/>
            <person name="Ghai R."/>
            <person name="Kavagutti S V."/>
        </authorList>
    </citation>
    <scope>NUCLEOTIDE SEQUENCE</scope>
</reference>
<feature type="transmembrane region" description="Helical" evidence="8">
    <location>
        <begin position="184"/>
        <end position="204"/>
    </location>
</feature>